<evidence type="ECO:0000256" key="1">
    <source>
        <dbReference type="ARBA" id="ARBA00022723"/>
    </source>
</evidence>
<dbReference type="CDD" id="cd09999">
    <property type="entry name" value="Arginase-like_1"/>
    <property type="match status" value="1"/>
</dbReference>
<organism evidence="5 6">
    <name type="scientific">Exophiala xenobiotica</name>
    <dbReference type="NCBI Taxonomy" id="348802"/>
    <lineage>
        <taxon>Eukaryota</taxon>
        <taxon>Fungi</taxon>
        <taxon>Dikarya</taxon>
        <taxon>Ascomycota</taxon>
        <taxon>Pezizomycotina</taxon>
        <taxon>Eurotiomycetes</taxon>
        <taxon>Chaetothyriomycetidae</taxon>
        <taxon>Chaetothyriales</taxon>
        <taxon>Herpotrichiellaceae</taxon>
        <taxon>Exophiala</taxon>
    </lineage>
</organism>
<dbReference type="GO" id="GO:0005634">
    <property type="term" value="C:nucleus"/>
    <property type="evidence" value="ECO:0007669"/>
    <property type="project" value="TreeGrafter"/>
</dbReference>
<dbReference type="GeneID" id="25324469"/>
<dbReference type="PANTHER" id="PTHR43782">
    <property type="entry name" value="ARGINASE"/>
    <property type="match status" value="1"/>
</dbReference>
<comment type="similarity">
    <text evidence="4">Belongs to the arginase family.</text>
</comment>
<dbReference type="SUPFAM" id="SSF52768">
    <property type="entry name" value="Arginase/deacetylase"/>
    <property type="match status" value="1"/>
</dbReference>
<dbReference type="InterPro" id="IPR023696">
    <property type="entry name" value="Ureohydrolase_dom_sf"/>
</dbReference>
<proteinExistence type="inferred from homology"/>
<evidence type="ECO:0000256" key="2">
    <source>
        <dbReference type="ARBA" id="ARBA00022801"/>
    </source>
</evidence>
<dbReference type="RefSeq" id="XP_013318593.1">
    <property type="nucleotide sequence ID" value="XM_013463139.1"/>
</dbReference>
<name>A0A0D2FDA3_9EURO</name>
<dbReference type="Gene3D" id="3.40.800.10">
    <property type="entry name" value="Ureohydrolase domain"/>
    <property type="match status" value="1"/>
</dbReference>
<dbReference type="GO" id="GO:0005829">
    <property type="term" value="C:cytosol"/>
    <property type="evidence" value="ECO:0007669"/>
    <property type="project" value="TreeGrafter"/>
</dbReference>
<dbReference type="PRINTS" id="PR00116">
    <property type="entry name" value="ARGINASE"/>
</dbReference>
<gene>
    <name evidence="5" type="ORF">PV05_02561</name>
</gene>
<dbReference type="OrthoDB" id="9992747at2759"/>
<keyword evidence="6" id="KW-1185">Reference proteome</keyword>
<dbReference type="GO" id="GO:0030145">
    <property type="term" value="F:manganese ion binding"/>
    <property type="evidence" value="ECO:0007669"/>
    <property type="project" value="TreeGrafter"/>
</dbReference>
<protein>
    <recommendedName>
        <fullName evidence="7">Arginase</fullName>
    </recommendedName>
</protein>
<dbReference type="PROSITE" id="PS51409">
    <property type="entry name" value="ARGINASE_2"/>
    <property type="match status" value="1"/>
</dbReference>
<dbReference type="Pfam" id="PF00491">
    <property type="entry name" value="Arginase"/>
    <property type="match status" value="1"/>
</dbReference>
<sequence length="333" mass="35964">MPPTTNKPLTSVTLIFSPYHVGIRDHAVGAGPTRIKEAGIVDTLQDLDIQIKQVDIPSVYDFEGDIGRSFEVIRRTAKLVAQARRESSFPVLIAGNCSGSVGVFAGLCANNNNAAEVGCIWFDAHDDYNTPDTVVSGYFDSMGVAIMGGECWKAQAATVPGFPEGGMDLRRAFVQVGVRDVTVEEVTRVKEGKYAVIWGGGKTEDSERVDYVRDLDRVVREKVESGNVGKEDGWEVIVHVDLDVLDKGVGQANKYTATDGGLLQEELVSCLELLATGVKEAEGEKGRIRPASLTVASYDPTFDQDGRILRTAINGIVAFVEGLRDTGTLLRVP</sequence>
<evidence type="ECO:0008006" key="7">
    <source>
        <dbReference type="Google" id="ProtNLM"/>
    </source>
</evidence>
<keyword evidence="3" id="KW-0464">Manganese</keyword>
<keyword evidence="2" id="KW-0378">Hydrolase</keyword>
<evidence type="ECO:0000256" key="3">
    <source>
        <dbReference type="ARBA" id="ARBA00023211"/>
    </source>
</evidence>
<dbReference type="EMBL" id="KN847318">
    <property type="protein sequence ID" value="KIW58009.1"/>
    <property type="molecule type" value="Genomic_DNA"/>
</dbReference>
<reference evidence="5 6" key="1">
    <citation type="submission" date="2015-01" db="EMBL/GenBank/DDBJ databases">
        <title>The Genome Sequence of Exophiala xenobiotica CBS118157.</title>
        <authorList>
            <consortium name="The Broad Institute Genomics Platform"/>
            <person name="Cuomo C."/>
            <person name="de Hoog S."/>
            <person name="Gorbushina A."/>
            <person name="Stielow B."/>
            <person name="Teixiera M."/>
            <person name="Abouelleil A."/>
            <person name="Chapman S.B."/>
            <person name="Priest M."/>
            <person name="Young S.K."/>
            <person name="Wortman J."/>
            <person name="Nusbaum C."/>
            <person name="Birren B."/>
        </authorList>
    </citation>
    <scope>NUCLEOTIDE SEQUENCE [LARGE SCALE GENOMIC DNA]</scope>
    <source>
        <strain evidence="5 6">CBS 118157</strain>
    </source>
</reference>
<evidence type="ECO:0000313" key="5">
    <source>
        <dbReference type="EMBL" id="KIW58009.1"/>
    </source>
</evidence>
<dbReference type="PANTHER" id="PTHR43782:SF3">
    <property type="entry name" value="ARGINASE"/>
    <property type="match status" value="1"/>
</dbReference>
<keyword evidence="1" id="KW-0479">Metal-binding</keyword>
<dbReference type="STRING" id="348802.A0A0D2FDA3"/>
<evidence type="ECO:0000313" key="6">
    <source>
        <dbReference type="Proteomes" id="UP000054342"/>
    </source>
</evidence>
<dbReference type="HOGENOM" id="CLU_079447_0_0_1"/>
<dbReference type="GO" id="GO:0004053">
    <property type="term" value="F:arginase activity"/>
    <property type="evidence" value="ECO:0007669"/>
    <property type="project" value="TreeGrafter"/>
</dbReference>
<dbReference type="Proteomes" id="UP000054342">
    <property type="component" value="Unassembled WGS sequence"/>
</dbReference>
<dbReference type="AlphaFoldDB" id="A0A0D2FDA3"/>
<dbReference type="InterPro" id="IPR006035">
    <property type="entry name" value="Ureohydrolase"/>
</dbReference>
<evidence type="ECO:0000256" key="4">
    <source>
        <dbReference type="PROSITE-ProRule" id="PRU00742"/>
    </source>
</evidence>
<accession>A0A0D2FDA3</accession>